<dbReference type="PANTHER" id="PTHR42842:SF3">
    <property type="entry name" value="FAD_NAD(P)-BINDING OXIDOREDUCTASE FAMILY PROTEIN"/>
    <property type="match status" value="1"/>
</dbReference>
<feature type="domain" description="FAD-dependent protein C-terminal" evidence="1">
    <location>
        <begin position="282"/>
        <end position="479"/>
    </location>
</feature>
<dbReference type="PANTHER" id="PTHR42842">
    <property type="entry name" value="FAD/NAD(P)-BINDING OXIDOREDUCTASE"/>
    <property type="match status" value="1"/>
</dbReference>
<dbReference type="PIRSF" id="PIRSF038984">
    <property type="entry name" value="FAD_binding_protein"/>
    <property type="match status" value="1"/>
</dbReference>
<dbReference type="STRING" id="1121331.SAMN02745248_02271"/>
<dbReference type="Gene3D" id="3.30.70.2700">
    <property type="match status" value="1"/>
</dbReference>
<dbReference type="Pfam" id="PF21688">
    <property type="entry name" value="FAD-depend_C"/>
    <property type="match status" value="1"/>
</dbReference>
<dbReference type="Gene3D" id="3.50.50.60">
    <property type="entry name" value="FAD/NAD(P)-binding domain"/>
    <property type="match status" value="2"/>
</dbReference>
<reference evidence="2 3" key="1">
    <citation type="submission" date="2016-11" db="EMBL/GenBank/DDBJ databases">
        <authorList>
            <person name="Jaros S."/>
            <person name="Januszkiewicz K."/>
            <person name="Wedrychowicz H."/>
        </authorList>
    </citation>
    <scope>NUCLEOTIDE SEQUENCE [LARGE SCALE GENOMIC DNA]</scope>
    <source>
        <strain evidence="2 3">DSM 3090</strain>
    </source>
</reference>
<dbReference type="InterPro" id="IPR036188">
    <property type="entry name" value="FAD/NAD-bd_sf"/>
</dbReference>
<dbReference type="Proteomes" id="UP000183952">
    <property type="component" value="Unassembled WGS sequence"/>
</dbReference>
<dbReference type="AlphaFoldDB" id="A0A1M6RFK6"/>
<dbReference type="EMBL" id="FRAD01000022">
    <property type="protein sequence ID" value="SHK31158.1"/>
    <property type="molecule type" value="Genomic_DNA"/>
</dbReference>
<proteinExistence type="predicted"/>
<dbReference type="RefSeq" id="WP_072904194.1">
    <property type="nucleotide sequence ID" value="NZ_FRAD01000022.1"/>
</dbReference>
<protein>
    <recommendedName>
        <fullName evidence="1">FAD-dependent protein C-terminal domain-containing protein</fullName>
    </recommendedName>
</protein>
<evidence type="ECO:0000259" key="1">
    <source>
        <dbReference type="Pfam" id="PF21688"/>
    </source>
</evidence>
<keyword evidence="3" id="KW-1185">Reference proteome</keyword>
<dbReference type="SUPFAM" id="SSF51905">
    <property type="entry name" value="FAD/NAD(P)-binding domain"/>
    <property type="match status" value="1"/>
</dbReference>
<accession>A0A1M6RFK6</accession>
<sequence length="534" mass="58953">MSIQVNNITLSIDEPMEKLKSKVAHTLKINENDIINLSIIKESIDARKKDNIRFNYQVAIEVNGNEKTIVKGRNSNEVSIREKAYAPEFKMGDKILENRPVIVGMGPAGMFAGLILAKQGYKPLILERGEKVEERSKTVKEFWSTGKLNSESNVQFGEGGAGTFSDGKLTTRSKDYRCDYILEQFVKAGAREEIKYMGKPHVGTDILKIVVKNIREEIISLGGEIRFNSKLEDIVTRNEKLCAIVANGQKIPCEVAVLATGHSARDTYEMLHKRGIFISAKPFAIGVRVEHPQELINKNQYGKFYNHPRLKAADYKLTYTDEVNGRGVYSFCMCPGGVVVASSSEQGMLVTNGMSYSKRDMENANSALVVTVSEKDFEGKGPLSGIEFQRHYERLAYECGGGDHVAPVQLVGDFLKDKNSKSLAGVNASFTRGYVFNEIKKCLPSYVVDSLKRGILNFDRKIKGFAMDGAIITGIESRTSAPVRIDRNENLESISLSGLYVAGEGAGFAGGIISAAVDGIKVAERIIEAFKIRE</sequence>
<evidence type="ECO:0000313" key="2">
    <source>
        <dbReference type="EMBL" id="SHK31158.1"/>
    </source>
</evidence>
<organism evidence="2 3">
    <name type="scientific">Hathewaya proteolytica DSM 3090</name>
    <dbReference type="NCBI Taxonomy" id="1121331"/>
    <lineage>
        <taxon>Bacteria</taxon>
        <taxon>Bacillati</taxon>
        <taxon>Bacillota</taxon>
        <taxon>Clostridia</taxon>
        <taxon>Eubacteriales</taxon>
        <taxon>Clostridiaceae</taxon>
        <taxon>Hathewaya</taxon>
    </lineage>
</organism>
<gene>
    <name evidence="2" type="ORF">SAMN02745248_02271</name>
</gene>
<dbReference type="InterPro" id="IPR028348">
    <property type="entry name" value="FAD-binding_protein"/>
</dbReference>
<evidence type="ECO:0000313" key="3">
    <source>
        <dbReference type="Proteomes" id="UP000183952"/>
    </source>
</evidence>
<name>A0A1M6RFK6_9CLOT</name>
<dbReference type="InterPro" id="IPR049516">
    <property type="entry name" value="FAD-depend_C"/>
</dbReference>
<dbReference type="OrthoDB" id="9772594at2"/>